<feature type="region of interest" description="Disordered" evidence="8">
    <location>
        <begin position="1"/>
        <end position="21"/>
    </location>
</feature>
<dbReference type="SUPFAM" id="SSF47661">
    <property type="entry name" value="t-snare proteins"/>
    <property type="match status" value="1"/>
</dbReference>
<dbReference type="EMBL" id="KV426063">
    <property type="protein sequence ID" value="KZV89827.1"/>
    <property type="molecule type" value="Genomic_DNA"/>
</dbReference>
<dbReference type="Gene3D" id="1.20.58.70">
    <property type="match status" value="1"/>
</dbReference>
<keyword evidence="12" id="KW-1185">Reference proteome</keyword>
<evidence type="ECO:0000313" key="11">
    <source>
        <dbReference type="EMBL" id="KZV89827.1"/>
    </source>
</evidence>
<evidence type="ECO:0000256" key="4">
    <source>
        <dbReference type="ARBA" id="ARBA00022989"/>
    </source>
</evidence>
<dbReference type="PANTHER" id="PTHR19957">
    <property type="entry name" value="SYNTAXIN"/>
    <property type="match status" value="1"/>
</dbReference>
<dbReference type="GO" id="GO:0000149">
    <property type="term" value="F:SNARE binding"/>
    <property type="evidence" value="ECO:0007669"/>
    <property type="project" value="TreeGrafter"/>
</dbReference>
<dbReference type="STRING" id="1314781.A0A165G0Z6"/>
<keyword evidence="6 9" id="KW-0472">Membrane</keyword>
<evidence type="ECO:0000313" key="12">
    <source>
        <dbReference type="Proteomes" id="UP000077266"/>
    </source>
</evidence>
<feature type="domain" description="T-SNARE coiled-coil homology" evidence="10">
    <location>
        <begin position="184"/>
        <end position="246"/>
    </location>
</feature>
<dbReference type="InterPro" id="IPR045242">
    <property type="entry name" value="Syntaxin"/>
</dbReference>
<dbReference type="OrthoDB" id="10255013at2759"/>
<dbReference type="GO" id="GO:0031201">
    <property type="term" value="C:SNARE complex"/>
    <property type="evidence" value="ECO:0007669"/>
    <property type="project" value="TreeGrafter"/>
</dbReference>
<dbReference type="InParanoid" id="A0A165G0Z6"/>
<keyword evidence="4 9" id="KW-1133">Transmembrane helix</keyword>
<dbReference type="FunCoup" id="A0A165G0Z6">
    <property type="interactions" value="222"/>
</dbReference>
<dbReference type="InterPro" id="IPR000727">
    <property type="entry name" value="T_SNARE_dom"/>
</dbReference>
<dbReference type="FunFam" id="1.20.58.70:FF:000008">
    <property type="entry name" value="Syntaxin family protein"/>
    <property type="match status" value="1"/>
</dbReference>
<dbReference type="AlphaFoldDB" id="A0A165G0Z6"/>
<gene>
    <name evidence="11" type="ORF">EXIGLDRAFT_721061</name>
</gene>
<dbReference type="CDD" id="cd15849">
    <property type="entry name" value="SNARE_Sso1"/>
    <property type="match status" value="1"/>
</dbReference>
<dbReference type="GO" id="GO:0005484">
    <property type="term" value="F:SNAP receptor activity"/>
    <property type="evidence" value="ECO:0007669"/>
    <property type="project" value="TreeGrafter"/>
</dbReference>
<organism evidence="11 12">
    <name type="scientific">Exidia glandulosa HHB12029</name>
    <dbReference type="NCBI Taxonomy" id="1314781"/>
    <lineage>
        <taxon>Eukaryota</taxon>
        <taxon>Fungi</taxon>
        <taxon>Dikarya</taxon>
        <taxon>Basidiomycota</taxon>
        <taxon>Agaricomycotina</taxon>
        <taxon>Agaricomycetes</taxon>
        <taxon>Auriculariales</taxon>
        <taxon>Exidiaceae</taxon>
        <taxon>Exidia</taxon>
    </lineage>
</organism>
<dbReference type="GO" id="GO:0005886">
    <property type="term" value="C:plasma membrane"/>
    <property type="evidence" value="ECO:0007669"/>
    <property type="project" value="TreeGrafter"/>
</dbReference>
<dbReference type="PANTHER" id="PTHR19957:SF307">
    <property type="entry name" value="PROTEIN SSO1-RELATED"/>
    <property type="match status" value="1"/>
</dbReference>
<evidence type="ECO:0000256" key="3">
    <source>
        <dbReference type="ARBA" id="ARBA00022692"/>
    </source>
</evidence>
<dbReference type="SMART" id="SM00397">
    <property type="entry name" value="t_SNARE"/>
    <property type="match status" value="1"/>
</dbReference>
<evidence type="ECO:0000256" key="7">
    <source>
        <dbReference type="SAM" id="Coils"/>
    </source>
</evidence>
<dbReference type="GO" id="GO:0048278">
    <property type="term" value="P:vesicle docking"/>
    <property type="evidence" value="ECO:0007669"/>
    <property type="project" value="TreeGrafter"/>
</dbReference>
<protein>
    <submittedName>
        <fullName evidence="11">Syntaxin-like protein</fullName>
    </submittedName>
</protein>
<keyword evidence="3 9" id="KW-0812">Transmembrane</keyword>
<evidence type="ECO:0000256" key="1">
    <source>
        <dbReference type="ARBA" id="ARBA00004211"/>
    </source>
</evidence>
<dbReference type="GO" id="GO:0006887">
    <property type="term" value="P:exocytosis"/>
    <property type="evidence" value="ECO:0007669"/>
    <property type="project" value="TreeGrafter"/>
</dbReference>
<dbReference type="PROSITE" id="PS50192">
    <property type="entry name" value="T_SNARE"/>
    <property type="match status" value="1"/>
</dbReference>
<evidence type="ECO:0000256" key="8">
    <source>
        <dbReference type="SAM" id="MobiDB-lite"/>
    </source>
</evidence>
<dbReference type="Pfam" id="PF00804">
    <property type="entry name" value="Syntaxin"/>
    <property type="match status" value="1"/>
</dbReference>
<comment type="subcellular location">
    <subcellularLocation>
        <location evidence="1">Membrane</location>
        <topology evidence="1">Single-pass type IV membrane protein</topology>
    </subcellularLocation>
</comment>
<proteinExistence type="inferred from homology"/>
<comment type="similarity">
    <text evidence="2">Belongs to the syntaxin family.</text>
</comment>
<dbReference type="SMART" id="SM00503">
    <property type="entry name" value="SynN"/>
    <property type="match status" value="1"/>
</dbReference>
<evidence type="ECO:0000256" key="6">
    <source>
        <dbReference type="ARBA" id="ARBA00023136"/>
    </source>
</evidence>
<sequence>MSSRPSAYTTPQQSYAGNGGGDDLSAFYAEIGSIQDDLKRYNDNVAAIADLQTRSLNNLDDSAAQRNEQQLEQLADEQSQLSGALKRRIQALERQGGSGRDAQVKKQQIALVKSRFVEALQNYQQAEQQSRSRYRQRMERQFKIVKPDATPEEVRAVVSDEGGGQIFSQALMSSNRYGDSRAAYREVQARHADIKKIEKTLTELAQLVQDMSLLVEQQDEQVNAIGTNAQDIDHNVEEGHKEVVTAVDHARRARKLRWICFWITVVVVIIIVVVVVVVVLQNMNHNK</sequence>
<feature type="compositionally biased region" description="Polar residues" evidence="8">
    <location>
        <begin position="1"/>
        <end position="16"/>
    </location>
</feature>
<dbReference type="GO" id="GO:0012505">
    <property type="term" value="C:endomembrane system"/>
    <property type="evidence" value="ECO:0007669"/>
    <property type="project" value="TreeGrafter"/>
</dbReference>
<evidence type="ECO:0000259" key="10">
    <source>
        <dbReference type="PROSITE" id="PS50192"/>
    </source>
</evidence>
<evidence type="ECO:0000256" key="2">
    <source>
        <dbReference type="ARBA" id="ARBA00009063"/>
    </source>
</evidence>
<accession>A0A165G0Z6</accession>
<dbReference type="Proteomes" id="UP000077266">
    <property type="component" value="Unassembled WGS sequence"/>
</dbReference>
<evidence type="ECO:0000256" key="5">
    <source>
        <dbReference type="ARBA" id="ARBA00023054"/>
    </source>
</evidence>
<reference evidence="11 12" key="1">
    <citation type="journal article" date="2016" name="Mol. Biol. Evol.">
        <title>Comparative Genomics of Early-Diverging Mushroom-Forming Fungi Provides Insights into the Origins of Lignocellulose Decay Capabilities.</title>
        <authorList>
            <person name="Nagy L.G."/>
            <person name="Riley R."/>
            <person name="Tritt A."/>
            <person name="Adam C."/>
            <person name="Daum C."/>
            <person name="Floudas D."/>
            <person name="Sun H."/>
            <person name="Yadav J.S."/>
            <person name="Pangilinan J."/>
            <person name="Larsson K.H."/>
            <person name="Matsuura K."/>
            <person name="Barry K."/>
            <person name="Labutti K."/>
            <person name="Kuo R."/>
            <person name="Ohm R.A."/>
            <person name="Bhattacharya S.S."/>
            <person name="Shirouzu T."/>
            <person name="Yoshinaga Y."/>
            <person name="Martin F.M."/>
            <person name="Grigoriev I.V."/>
            <person name="Hibbett D.S."/>
        </authorList>
    </citation>
    <scope>NUCLEOTIDE SEQUENCE [LARGE SCALE GENOMIC DNA]</scope>
    <source>
        <strain evidence="11 12">HHB12029</strain>
    </source>
</reference>
<feature type="transmembrane region" description="Helical" evidence="9">
    <location>
        <begin position="259"/>
        <end position="280"/>
    </location>
</feature>
<name>A0A165G0Z6_EXIGL</name>
<evidence type="ECO:0000256" key="9">
    <source>
        <dbReference type="SAM" id="Phobius"/>
    </source>
</evidence>
<keyword evidence="5 7" id="KW-0175">Coiled coil</keyword>
<dbReference type="Pfam" id="PF05739">
    <property type="entry name" value="SNARE"/>
    <property type="match status" value="1"/>
</dbReference>
<dbReference type="GO" id="GO:0006906">
    <property type="term" value="P:vesicle fusion"/>
    <property type="evidence" value="ECO:0007669"/>
    <property type="project" value="TreeGrafter"/>
</dbReference>
<dbReference type="InterPro" id="IPR006011">
    <property type="entry name" value="Syntaxin_N"/>
</dbReference>
<dbReference type="InterPro" id="IPR010989">
    <property type="entry name" value="SNARE"/>
</dbReference>
<dbReference type="GO" id="GO:0006886">
    <property type="term" value="P:intracellular protein transport"/>
    <property type="evidence" value="ECO:0007669"/>
    <property type="project" value="TreeGrafter"/>
</dbReference>
<feature type="coiled-coil region" evidence="7">
    <location>
        <begin position="64"/>
        <end position="129"/>
    </location>
</feature>